<reference evidence="3" key="2">
    <citation type="journal article" date="2021" name="PeerJ">
        <title>Extensive microbial diversity within the chicken gut microbiome revealed by metagenomics and culture.</title>
        <authorList>
            <person name="Gilroy R."/>
            <person name="Ravi A."/>
            <person name="Getino M."/>
            <person name="Pursley I."/>
            <person name="Horton D.L."/>
            <person name="Alikhan N.F."/>
            <person name="Baker D."/>
            <person name="Gharbi K."/>
            <person name="Hall N."/>
            <person name="Watson M."/>
            <person name="Adriaenssens E.M."/>
            <person name="Foster-Nyarko E."/>
            <person name="Jarju S."/>
            <person name="Secka A."/>
            <person name="Antonio M."/>
            <person name="Oren A."/>
            <person name="Chaudhuri R.R."/>
            <person name="La Ragione R."/>
            <person name="Hildebrand F."/>
            <person name="Pallen M.J."/>
        </authorList>
    </citation>
    <scope>NUCLEOTIDE SEQUENCE</scope>
    <source>
        <strain evidence="3">10192</strain>
    </source>
</reference>
<evidence type="ECO:0000256" key="1">
    <source>
        <dbReference type="SAM" id="SignalP"/>
    </source>
</evidence>
<dbReference type="EMBL" id="JADIND010000146">
    <property type="protein sequence ID" value="MBO8431069.1"/>
    <property type="molecule type" value="Genomic_DNA"/>
</dbReference>
<comment type="caution">
    <text evidence="3">The sequence shown here is derived from an EMBL/GenBank/DDBJ whole genome shotgun (WGS) entry which is preliminary data.</text>
</comment>
<gene>
    <name evidence="3" type="ORF">IAC76_06740</name>
</gene>
<sequence>MNKFLVGLLACGLFATTVIPACAADIADVSSNYWASKEINEVVDDNIMTLSDGKFNPEGSVARVDFVSALLKLLSNDNLNVNISNIFTDVKSTDSYYENVLRSQQLGLVYGYPDRTFQPKRLMTRSETQSVISHITKDMDADTSVLNRFEDAGSIPTWARTPYAKTLNYGIYVNYPQPNELRPNDILSRAEAAVILARLKDKIGLVKTQYKGGELLAIEHLNTTRRAPSDEVEIKSDSNVIKEGNVIPVAFSERFKSEDSAAGDAVSFVAKEDITTEEGTVLFPAGTKFDAQVLEIKDPKWFNKNARVYAQLNGAVMPCGQKVSLDAKPFYKNYELKEGPWMTAGKLALYTVAGGAVGTGAGVGFAFIPDPTKIGTGIAIGTPVGAGIGLATGLITKGLNYHAKEGEVINVILLKDASISKSKL</sequence>
<evidence type="ECO:0000259" key="2">
    <source>
        <dbReference type="PROSITE" id="PS51272"/>
    </source>
</evidence>
<evidence type="ECO:0000313" key="3">
    <source>
        <dbReference type="EMBL" id="MBO8431069.1"/>
    </source>
</evidence>
<reference evidence="3" key="1">
    <citation type="submission" date="2020-10" db="EMBL/GenBank/DDBJ databases">
        <authorList>
            <person name="Gilroy R."/>
        </authorList>
    </citation>
    <scope>NUCLEOTIDE SEQUENCE</scope>
    <source>
        <strain evidence="3">10192</strain>
    </source>
</reference>
<dbReference type="PANTHER" id="PTHR43308">
    <property type="entry name" value="OUTER MEMBRANE PROTEIN ALPHA-RELATED"/>
    <property type="match status" value="1"/>
</dbReference>
<proteinExistence type="predicted"/>
<feature type="chain" id="PRO_5038520402" evidence="1">
    <location>
        <begin position="24"/>
        <end position="424"/>
    </location>
</feature>
<dbReference type="Proteomes" id="UP000823632">
    <property type="component" value="Unassembled WGS sequence"/>
</dbReference>
<feature type="domain" description="SLH" evidence="2">
    <location>
        <begin position="146"/>
        <end position="210"/>
    </location>
</feature>
<feature type="signal peptide" evidence="1">
    <location>
        <begin position="1"/>
        <end position="23"/>
    </location>
</feature>
<accession>A0A9D9DTM0</accession>
<protein>
    <submittedName>
        <fullName evidence="3">S-layer homology domain-containing protein</fullName>
    </submittedName>
</protein>
<dbReference type="AlphaFoldDB" id="A0A9D9DTM0"/>
<dbReference type="PANTHER" id="PTHR43308:SF1">
    <property type="entry name" value="OUTER MEMBRANE PROTEIN ALPHA"/>
    <property type="match status" value="1"/>
</dbReference>
<dbReference type="InterPro" id="IPR001119">
    <property type="entry name" value="SLH_dom"/>
</dbReference>
<keyword evidence="1" id="KW-0732">Signal</keyword>
<name>A0A9D9DTM0_9BACT</name>
<dbReference type="InterPro" id="IPR051465">
    <property type="entry name" value="Cell_Envelope_Struct_Comp"/>
</dbReference>
<dbReference type="Pfam" id="PF00395">
    <property type="entry name" value="SLH"/>
    <property type="match status" value="1"/>
</dbReference>
<feature type="domain" description="SLH" evidence="2">
    <location>
        <begin position="83"/>
        <end position="144"/>
    </location>
</feature>
<organism evidence="3 4">
    <name type="scientific">Candidatus Scatousia excrementipullorum</name>
    <dbReference type="NCBI Taxonomy" id="2840936"/>
    <lineage>
        <taxon>Bacteria</taxon>
        <taxon>Candidatus Scatousia</taxon>
    </lineage>
</organism>
<evidence type="ECO:0000313" key="4">
    <source>
        <dbReference type="Proteomes" id="UP000823632"/>
    </source>
</evidence>
<dbReference type="PROSITE" id="PS51272">
    <property type="entry name" value="SLH"/>
    <property type="match status" value="2"/>
</dbReference>